<keyword evidence="9" id="KW-0805">Transcription regulation</keyword>
<dbReference type="GO" id="GO:0016020">
    <property type="term" value="C:membrane"/>
    <property type="evidence" value="ECO:0007669"/>
    <property type="project" value="UniProtKB-SubCell"/>
</dbReference>
<dbReference type="Gene3D" id="3.40.190.10">
    <property type="entry name" value="Periplasmic binding protein-like II"/>
    <property type="match status" value="2"/>
</dbReference>
<dbReference type="PRINTS" id="PR00039">
    <property type="entry name" value="HTHLYSR"/>
</dbReference>
<dbReference type="InterPro" id="IPR011032">
    <property type="entry name" value="GroES-like_sf"/>
</dbReference>
<keyword evidence="4" id="KW-0285">Flavoprotein</keyword>
<dbReference type="InterPro" id="IPR036291">
    <property type="entry name" value="NAD(P)-bd_dom_sf"/>
</dbReference>
<feature type="compositionally biased region" description="Basic and acidic residues" evidence="14">
    <location>
        <begin position="2718"/>
        <end position="2734"/>
    </location>
</feature>
<dbReference type="Pfam" id="PF03466">
    <property type="entry name" value="LysR_substrate"/>
    <property type="match status" value="1"/>
</dbReference>
<dbReference type="SUPFAM" id="SSF53850">
    <property type="entry name" value="Periplasmic binding protein-like II"/>
    <property type="match status" value="1"/>
</dbReference>
<feature type="compositionally biased region" description="Low complexity" evidence="14">
    <location>
        <begin position="2735"/>
        <end position="2746"/>
    </location>
</feature>
<dbReference type="Pfam" id="PF08501">
    <property type="entry name" value="Shikimate_dh_N"/>
    <property type="match status" value="1"/>
</dbReference>
<feature type="transmembrane region" description="Helical" evidence="15">
    <location>
        <begin position="1897"/>
        <end position="1918"/>
    </location>
</feature>
<dbReference type="Gene3D" id="3.20.20.150">
    <property type="entry name" value="Divalent-metal-dependent TIM barrel enzymes"/>
    <property type="match status" value="1"/>
</dbReference>
<evidence type="ECO:0000259" key="17">
    <source>
        <dbReference type="PROSITE" id="PS50931"/>
    </source>
</evidence>
<feature type="region of interest" description="Disordered" evidence="14">
    <location>
        <begin position="2622"/>
        <end position="2658"/>
    </location>
</feature>
<dbReference type="InterPro" id="IPR046346">
    <property type="entry name" value="Aminoacid_DH-like_N_sf"/>
</dbReference>
<feature type="transmembrane region" description="Helical" evidence="15">
    <location>
        <begin position="2053"/>
        <end position="2073"/>
    </location>
</feature>
<keyword evidence="18" id="KW-1185">Reference proteome</keyword>
<dbReference type="InterPro" id="IPR013708">
    <property type="entry name" value="Shikimate_DH-bd_N"/>
</dbReference>
<feature type="transmembrane region" description="Helical" evidence="15">
    <location>
        <begin position="2396"/>
        <end position="2414"/>
    </location>
</feature>
<dbReference type="InterPro" id="IPR027477">
    <property type="entry name" value="Succ_DH/fumarate_Rdtase_cat_sf"/>
</dbReference>
<dbReference type="InterPro" id="IPR013149">
    <property type="entry name" value="ADH-like_C"/>
</dbReference>
<dbReference type="Pfam" id="PF00890">
    <property type="entry name" value="FAD_binding_2"/>
    <property type="match status" value="3"/>
</dbReference>
<dbReference type="InterPro" id="IPR011701">
    <property type="entry name" value="MFS"/>
</dbReference>
<evidence type="ECO:0000256" key="7">
    <source>
        <dbReference type="ARBA" id="ARBA00022989"/>
    </source>
</evidence>
<dbReference type="GO" id="GO:0004764">
    <property type="term" value="F:shikimate 3-dehydrogenase (NADP+) activity"/>
    <property type="evidence" value="ECO:0007669"/>
    <property type="project" value="InterPro"/>
</dbReference>
<dbReference type="FunFam" id="3.50.50.60:FF:000208">
    <property type="entry name" value="3-ketosteroid dehydrogenase"/>
    <property type="match status" value="1"/>
</dbReference>
<keyword evidence="5 15" id="KW-0812">Transmembrane</keyword>
<dbReference type="CDD" id="cd17369">
    <property type="entry name" value="MFS_ShiA_like"/>
    <property type="match status" value="1"/>
</dbReference>
<dbReference type="InterPro" id="IPR036390">
    <property type="entry name" value="WH_DNA-bd_sf"/>
</dbReference>
<evidence type="ECO:0000313" key="18">
    <source>
        <dbReference type="Proteomes" id="UP000887540"/>
    </source>
</evidence>
<feature type="transmembrane region" description="Helical" evidence="15">
    <location>
        <begin position="1924"/>
        <end position="1942"/>
    </location>
</feature>
<keyword evidence="11 15" id="KW-0472">Membrane</keyword>
<keyword evidence="6" id="KW-0274">FAD</keyword>
<dbReference type="PRINTS" id="PR00411">
    <property type="entry name" value="PNDRDTASEI"/>
</dbReference>
<dbReference type="SUPFAM" id="SSF51735">
    <property type="entry name" value="NAD(P)-binding Rossmann-fold domains"/>
    <property type="match status" value="2"/>
</dbReference>
<keyword evidence="8" id="KW-0560">Oxidoreductase</keyword>
<comment type="similarity">
    <text evidence="3">Belongs to the LysR transcriptional regulatory family.</text>
</comment>
<evidence type="ECO:0000256" key="14">
    <source>
        <dbReference type="SAM" id="MobiDB-lite"/>
    </source>
</evidence>
<dbReference type="CDD" id="cd08414">
    <property type="entry name" value="PBP2_LTTR_aromatics_like"/>
    <property type="match status" value="1"/>
</dbReference>
<keyword evidence="10" id="KW-0238">DNA-binding</keyword>
<dbReference type="SUPFAM" id="SSF51905">
    <property type="entry name" value="FAD/NAD(P)-binding domain"/>
    <property type="match status" value="3"/>
</dbReference>
<feature type="compositionally biased region" description="Polar residues" evidence="14">
    <location>
        <begin position="1082"/>
        <end position="1091"/>
    </location>
</feature>
<dbReference type="GO" id="GO:0022857">
    <property type="term" value="F:transmembrane transporter activity"/>
    <property type="evidence" value="ECO:0007669"/>
    <property type="project" value="InterPro"/>
</dbReference>
<dbReference type="Pfam" id="PF08240">
    <property type="entry name" value="ADH_N"/>
    <property type="match status" value="1"/>
</dbReference>
<keyword evidence="7 15" id="KW-1133">Transmembrane helix</keyword>
<dbReference type="Pfam" id="PF00083">
    <property type="entry name" value="Sugar_tr"/>
    <property type="match status" value="1"/>
</dbReference>
<dbReference type="InterPro" id="IPR020846">
    <property type="entry name" value="MFS_dom"/>
</dbReference>
<dbReference type="SUPFAM" id="SSF50129">
    <property type="entry name" value="GroES-like"/>
    <property type="match status" value="1"/>
</dbReference>
<evidence type="ECO:0000256" key="15">
    <source>
        <dbReference type="SAM" id="Phobius"/>
    </source>
</evidence>
<evidence type="ECO:0000256" key="1">
    <source>
        <dbReference type="ARBA" id="ARBA00001974"/>
    </source>
</evidence>
<feature type="region of interest" description="Disordered" evidence="14">
    <location>
        <begin position="2691"/>
        <end position="2785"/>
    </location>
</feature>
<dbReference type="PANTHER" id="PTHR43400:SF10">
    <property type="entry name" value="3-OXOSTEROID 1-DEHYDROGENASE"/>
    <property type="match status" value="1"/>
</dbReference>
<evidence type="ECO:0000256" key="2">
    <source>
        <dbReference type="ARBA" id="ARBA00004141"/>
    </source>
</evidence>
<evidence type="ECO:0000256" key="5">
    <source>
        <dbReference type="ARBA" id="ARBA00022692"/>
    </source>
</evidence>
<dbReference type="Gene3D" id="3.40.50.720">
    <property type="entry name" value="NAD(P)-binding Rossmann-like Domain"/>
    <property type="match status" value="2"/>
</dbReference>
<comment type="cofactor">
    <cofactor evidence="1">
        <name>FAD</name>
        <dbReference type="ChEBI" id="CHEBI:57692"/>
    </cofactor>
</comment>
<dbReference type="GO" id="GO:0003677">
    <property type="term" value="F:DNA binding"/>
    <property type="evidence" value="ECO:0007669"/>
    <property type="project" value="UniProtKB-KW"/>
</dbReference>
<dbReference type="Pfam" id="PF00126">
    <property type="entry name" value="HTH_1"/>
    <property type="match status" value="1"/>
</dbReference>
<evidence type="ECO:0000256" key="9">
    <source>
        <dbReference type="ARBA" id="ARBA00023015"/>
    </source>
</evidence>
<feature type="transmembrane region" description="Helical" evidence="15">
    <location>
        <begin position="2173"/>
        <end position="2191"/>
    </location>
</feature>
<dbReference type="InterPro" id="IPR005119">
    <property type="entry name" value="LysR_subst-bd"/>
</dbReference>
<dbReference type="SUPFAM" id="SSF53223">
    <property type="entry name" value="Aminoacid dehydrogenase-like, N-terminal domain"/>
    <property type="match status" value="1"/>
</dbReference>
<feature type="region of interest" description="Disordered" evidence="14">
    <location>
        <begin position="3060"/>
        <end position="3119"/>
    </location>
</feature>
<dbReference type="PROSITE" id="PS00217">
    <property type="entry name" value="SUGAR_TRANSPORT_2"/>
    <property type="match status" value="1"/>
</dbReference>
<evidence type="ECO:0000256" key="8">
    <source>
        <dbReference type="ARBA" id="ARBA00023002"/>
    </source>
</evidence>
<dbReference type="InterPro" id="IPR036259">
    <property type="entry name" value="MFS_trans_sf"/>
</dbReference>
<feature type="transmembrane region" description="Helical" evidence="15">
    <location>
        <begin position="1963"/>
        <end position="1988"/>
    </location>
</feature>
<dbReference type="WBParaSite" id="ACRNAN_scaffold1859.g27989.t1">
    <property type="protein sequence ID" value="ACRNAN_scaffold1859.g27989.t1"/>
    <property type="gene ID" value="ACRNAN_scaffold1859.g27989"/>
</dbReference>
<dbReference type="Gene3D" id="3.50.50.60">
    <property type="entry name" value="FAD/NAD(P)-binding domain"/>
    <property type="match status" value="6"/>
</dbReference>
<evidence type="ECO:0000259" key="16">
    <source>
        <dbReference type="PROSITE" id="PS50850"/>
    </source>
</evidence>
<dbReference type="Gene3D" id="3.90.180.10">
    <property type="entry name" value="Medium-chain alcohol dehydrogenases, catalytic domain"/>
    <property type="match status" value="1"/>
</dbReference>
<dbReference type="FunFam" id="1.10.10.10:FF:000001">
    <property type="entry name" value="LysR family transcriptional regulator"/>
    <property type="match status" value="1"/>
</dbReference>
<feature type="region of interest" description="Disordered" evidence="14">
    <location>
        <begin position="2538"/>
        <end position="2568"/>
    </location>
</feature>
<dbReference type="InterPro" id="IPR036388">
    <property type="entry name" value="WH-like_DNA-bd_sf"/>
</dbReference>
<dbReference type="InterPro" id="IPR000847">
    <property type="entry name" value="LysR_HTH_N"/>
</dbReference>
<dbReference type="PANTHER" id="PTHR43400">
    <property type="entry name" value="FUMARATE REDUCTASE"/>
    <property type="match status" value="1"/>
</dbReference>
<evidence type="ECO:0000313" key="19">
    <source>
        <dbReference type="WBParaSite" id="ACRNAN_scaffold1859.g27989.t1"/>
    </source>
</evidence>
<evidence type="ECO:0000256" key="4">
    <source>
        <dbReference type="ARBA" id="ARBA00022630"/>
    </source>
</evidence>
<dbReference type="PROSITE" id="PS50931">
    <property type="entry name" value="HTH_LYSR"/>
    <property type="match status" value="1"/>
</dbReference>
<dbReference type="Gene3D" id="3.90.700.10">
    <property type="entry name" value="Succinate dehydrogenase/fumarate reductase flavoprotein, catalytic domain"/>
    <property type="match status" value="2"/>
</dbReference>
<dbReference type="InterPro" id="IPR036188">
    <property type="entry name" value="FAD/NAD-bd_sf"/>
</dbReference>
<reference evidence="19" key="1">
    <citation type="submission" date="2022-11" db="UniProtKB">
        <authorList>
            <consortium name="WormBaseParasite"/>
        </authorList>
    </citation>
    <scope>IDENTIFICATION</scope>
</reference>
<dbReference type="PROSITE" id="PS00216">
    <property type="entry name" value="SUGAR_TRANSPORT_1"/>
    <property type="match status" value="1"/>
</dbReference>
<name>A0A914D528_9BILA</name>
<dbReference type="InterPro" id="IPR005829">
    <property type="entry name" value="Sugar_transporter_CS"/>
</dbReference>
<dbReference type="PROSITE" id="PS50850">
    <property type="entry name" value="MFS"/>
    <property type="match status" value="1"/>
</dbReference>
<feature type="region of interest" description="Disordered" evidence="14">
    <location>
        <begin position="1072"/>
        <end position="1091"/>
    </location>
</feature>
<evidence type="ECO:0000256" key="11">
    <source>
        <dbReference type="ARBA" id="ARBA00023136"/>
    </source>
</evidence>
<feature type="compositionally biased region" description="Basic residues" evidence="14">
    <location>
        <begin position="3075"/>
        <end position="3096"/>
    </location>
</feature>
<dbReference type="Gene3D" id="1.20.1250.20">
    <property type="entry name" value="MFS general substrate transporter like domains"/>
    <property type="match status" value="2"/>
</dbReference>
<evidence type="ECO:0000256" key="6">
    <source>
        <dbReference type="ARBA" id="ARBA00022827"/>
    </source>
</evidence>
<dbReference type="InterPro" id="IPR003953">
    <property type="entry name" value="FAD-dep_OxRdtase_2_FAD-bd"/>
</dbReference>
<evidence type="ECO:0000256" key="13">
    <source>
        <dbReference type="ARBA" id="ARBA00061147"/>
    </source>
</evidence>
<accession>A0A914D528</accession>
<dbReference type="SUPFAM" id="SSF56425">
    <property type="entry name" value="Succinate dehydrogenase/fumarate reductase flavoprotein, catalytic domain"/>
    <property type="match status" value="3"/>
</dbReference>
<feature type="domain" description="HTH lysR-type" evidence="17">
    <location>
        <begin position="1479"/>
        <end position="1533"/>
    </location>
</feature>
<dbReference type="NCBIfam" id="NF009476">
    <property type="entry name" value="PRK12839.1"/>
    <property type="match status" value="1"/>
</dbReference>
<dbReference type="GO" id="GO:0003700">
    <property type="term" value="F:DNA-binding transcription factor activity"/>
    <property type="evidence" value="ECO:0007669"/>
    <property type="project" value="InterPro"/>
</dbReference>
<organism evidence="18 19">
    <name type="scientific">Acrobeloides nanus</name>
    <dbReference type="NCBI Taxonomy" id="290746"/>
    <lineage>
        <taxon>Eukaryota</taxon>
        <taxon>Metazoa</taxon>
        <taxon>Ecdysozoa</taxon>
        <taxon>Nematoda</taxon>
        <taxon>Chromadorea</taxon>
        <taxon>Rhabditida</taxon>
        <taxon>Tylenchina</taxon>
        <taxon>Cephalobomorpha</taxon>
        <taxon>Cephaloboidea</taxon>
        <taxon>Cephalobidae</taxon>
        <taxon>Acrobeloides</taxon>
    </lineage>
</organism>
<feature type="compositionally biased region" description="Basic and acidic residues" evidence="14">
    <location>
        <begin position="3097"/>
        <end position="3113"/>
    </location>
</feature>
<dbReference type="InterPro" id="IPR050315">
    <property type="entry name" value="FAD-oxidoreductase_2"/>
</dbReference>
<evidence type="ECO:0000256" key="3">
    <source>
        <dbReference type="ARBA" id="ARBA00009437"/>
    </source>
</evidence>
<feature type="transmembrane region" description="Helical" evidence="15">
    <location>
        <begin position="1861"/>
        <end position="1885"/>
    </location>
</feature>
<dbReference type="Pfam" id="PF07690">
    <property type="entry name" value="MFS_1"/>
    <property type="match status" value="1"/>
</dbReference>
<dbReference type="Proteomes" id="UP000887540">
    <property type="component" value="Unplaced"/>
</dbReference>
<feature type="domain" description="Major facilitator superfamily (MFS) profile" evidence="16">
    <location>
        <begin position="1824"/>
        <end position="2235"/>
    </location>
</feature>
<feature type="transmembrane region" description="Helical" evidence="15">
    <location>
        <begin position="2140"/>
        <end position="2161"/>
    </location>
</feature>
<feature type="transmembrane region" description="Helical" evidence="15">
    <location>
        <begin position="2211"/>
        <end position="2230"/>
    </location>
</feature>
<feature type="compositionally biased region" description="Basic and acidic residues" evidence="14">
    <location>
        <begin position="2748"/>
        <end position="2759"/>
    </location>
</feature>
<dbReference type="SUPFAM" id="SSF46785">
    <property type="entry name" value="Winged helix' DNA-binding domain"/>
    <property type="match status" value="1"/>
</dbReference>
<dbReference type="NCBIfam" id="NF009201">
    <property type="entry name" value="PRK12549.1"/>
    <property type="match status" value="1"/>
</dbReference>
<feature type="transmembrane region" description="Helical" evidence="15">
    <location>
        <begin position="2000"/>
        <end position="2019"/>
    </location>
</feature>
<sequence length="3652" mass="385271">MEDLMAAVDDDTDLAYDVVVVGAGAGGLAAAVAAAHHGARVLVLEAADVCGGATAWSGGWLWAPRTLLAHEAGVDESAEDVTAYLRAALGADFDEERIAAFLDGAPEMVEFFHTRTALQFVPGSRINDIYGDLPHAGTGNRSAAPRPLNARRLSRRTRRLLRGQLYETSFLGMGIMAGPDLGAFLAAARGSLRGIWHCFWRVGLHLIDLVTHRRGLQLVNGTALVGRLLQSAEDAGVDIRVNTPATALERDADGRVVGVAATSPDGPLHVTARHGVVLAAGGFPRDIPRRGELFPRTPGGRDHWTLAPATADGTGIRLGESAGGHVRTGASAGAWCPVSLVPYRNGRVGTFPHIMDRAKPGSIGVVSTGRRFVNEANGYYDYVTALFEAAPEGEPVQAWQIADARFVRRFPLGMAKPRPVPLFPYVRSGYLTKARTLGELARRCGIDEQGLIDTVQRFNTAARAGVDPEFGRGSTPFNRYGGDPSSHPNPSLAPLERGPFYAVRILPGSFGTFAGLDTDARSRVLDDARHPIAGLYAVGADQANVMGGHYPAGGVNIGPALTFGFLAGRELARAEAGFDFVGLRVKAVTANERAYPMDARSPMLAETRLRLADTGLVVEDIEFLPLTAEVTADDWLPVLESGAALGATGLTVAGADPDRGRLTDTLARLTADAAAHGIRPLIEPISYQPLSSIPDAAALARATGAAVLIDPLHLQRGPSSVDDVAALEPSLLPVAQLCDGAALPPGPTVEDRLTEARRARRVIGQGDFPLDRLIAALPAHIPLSVERDHPMSTTDTWDETVDLLVVGAGAGGLAAALTGADHGLDVLVAERTEFLGGTTAYSAGTCWMPDHRHQRALGLTGEREAASRYLDTLVGDKAPRELREAYLERGPEMIDYLDRLGVRFYHSTTVVDYHPEIEGAGIGRALEPEVFDARVLGPEGLRRVRRPVPEFALFGGTLMVRRAEVGQLLRLFEWSPKAAALALRLGVRWFFDLWRFPRGTRLAMGNALVARLSHELTRRGGRLSFDTSVRELVVEDGRVVGAVLAAGGVERRVRARRGVVLAGGGFSAGGAWRAERMPHPTPQFTRASEGSTGSTLEVGVAAGGTLGPDHGDNTFWFPSSIGVRRDGSRVVFPHIWDRAKPGIVAVGRSGTRFVDESVSYHRFTRAMYASLGAQDAIPAWLVIDARALHAYGLGMIRPHTPRRVLDRYVRQGYIHRADSIAALAARIGVDPSGLEATVAANNRFAQTGVDEEFHKGESSFGRQYGDPTHTPNVNLGPIAQAPYYALPLVPTPLGTALGLRTDTRAHVLDADDAPIMGLYAVGNDADSVMAAEYPGAGCQVGAGLTFGYVAGRDAAGLDSVSTKNPSAAGVDDGGVVVDGEAHVVEPRAALVEELLPDVVAATRREELELESEQVVEERPDARVGRAAAVRGIRIVVLRPRGRLDTEHEAHARLDGVEVGHDDADLVECGGEVCESGRARWLEAFVAVAEELHFGRAAQRLHIAQSPLSQTIRRLESSIGTSLFDRNTRSVSLTPAGRALLPLAYRVLQDITLATAAARAASGRVHGSVRIGFSGAFNHMTLPVLARAIRRELPDVDLQLVSRVRTGDGIAKLRNGTLDIAFVGLPLGTGGDIDFRLIARSEMGAVLPVDHPLADEPEIAVRQLADDDFLSMPMDGSSTMAEGLVRCCTAAGFRPRVTQEVTDPYMMLTFVATGMGVTIAAEDLASIMPRGARWVRLSDAPSYMHHGIAWVPSEQTAAVSAVLELSQRILPTPLIPAGTLTRIDRNRGRLSMTTAPDSGVTRIESADMSAKTVPPQPPKNNARIAAVSGFVGSALEYYDFFIYASAAALIFPHIFFPSGQPGVTTLLSFATVGVAYVARPFGAILWGHIGDRFGRKRALLACLVIMGVATFLVGCMPTWDAIGIAAPIIIVVLRLIQGISAGGESPGSSSLTLEHAPDRRRAFFTSWTMGGIMFGIVISSLVFIPIAALPEDALLSWGWRIPFWASAIVTVVAIILRRMLDEPEIFEDIKKSDEVSAVPIASLFGHNGLTVVRITLMSLFTVINTMFNVFLLAYGTTVGGMPRESLLWVITVANFTAVVVGPFVGMLADRIGRKPVFLTGLVLQSLTIYALLAAVDAGNLALTWVLGVFLIGVAYTLSNAVYPAYFPEQFPARVRYTGMAVSLMLGLVLAGFTPTIAQGFVTGEGNTQNWPAVAWFTIAIVVISGIATLFAPETARTPTAKLGLTRAELKEAEAAQAQPATERDVTMTTPAPSYLVGLIGAGIGSSVTPALHESEADAAGLRYLYRTIDIDVLGYGVDATVELIRRAGDLGYDALNITHPCKLAAIDALDEVSPDVALLGSVNTVLFRDGRAIGHNTDHSGFARGLRDGLAGRPRDAVLLVGAGGAGAAIAYALLSAGVRRLEIADAAPTRTGAVMRALAPAFPDAELRALALDEVADAAARVDGLVNATPVGMVGHDGIPVDAALLRPPLWVADAVYRPVRTQLIAAADDAGCAVLDEVGAAAGQVECRAGGEAARIARDPHDGRGDLVDLQEAPHRDERPRPFDEGRRELREQVGLHHDGRDRVDGDAVVDELAGERLRQPDDAVLRGRVGGELGVSLLARDRRDEHDPAPLLRTHRGRDGAGGEERAREVDLQHPAPRLRVVVPHGRDGPGDAGAGDQHVDAARQREGLLRRSGDGGGIRHVDPQREGGGPAVDGRGIEVPDDHAGARRGEAGTDTGADAAGAAGDDDHSVVEVESARRRRPRGPARRRPVPPGRRDRRAHHHAVERVLRPARGGGRMTMRVARTVAREQLAFVELPRPERAPGEVLVRILAVTLCGTDLHIFEDDYPTELPLVQGHELAGVVVETDPDRADLRGARVVIDPVVACGVCHACRAGRPNVCASLSVLGCYEDGGFAEFVAVPATRVHRVPAGLPTEVAALAEPTSIALQAVTRSRPQPGEIALVLGCGPIGLLAALALADRGVIVLAADTDAVRAATARGFGASETFVVAPGFPDAAQQRTIDELTDHAGPIIVIEATGVPASLQNAVRLVASGGRVVQPRAHPAGPRPAVASPRRRRAAAHPRVRVRRPRRRVRRDGGPGRADGQDRDPDAAGRGGAGMSAVVAHGAAALPRDVDVLVVGSGAAGLVSALRAADAGARVAVVEKASTIGGTTAAGGGVIWAPATAVAREQGWHDDAEAGIAYLSASSGHVMTPAAIEGYVRTIGAAIDYLATRTRVRFTALARPDYRVEWPGAALGGRSLDNDAFDPSSHPGLADEIRPSSYFPLLTMAERDRLDGAAPDPALIADRHAQGVRTMGGALIGALAASAADRGIPIIADAPIEGLRRTEDGWEATFGAVAVIARAVVLASGGFEWNPRLRDAFLSFPITPISAPSNEGDGLELGLAAGAAVADMTAIWGVPVLTPPAQRYDGLPSGRMGNVEMTLPGSIVVNHAGERFVNEALAYQDTSRMFGDTDPTTGRPRNIPAWLVFDARFARRYAIGGSATGAAPDWATTAPSLPELAVALGIDPDGLAATVTAFNAAAADGLDPAFGRGQSAQDRFLGDSTHEPNPCLAPLTEAPFAAVPLSPGVLGTSGGLAVDEDAHVLDWSGAPLPGLFAAGNVAAGVFRNTYPGGGATLGSAVARAYAAGDA</sequence>
<feature type="compositionally biased region" description="Basic residues" evidence="14">
    <location>
        <begin position="2760"/>
        <end position="2784"/>
    </location>
</feature>
<dbReference type="SUPFAM" id="SSF103473">
    <property type="entry name" value="MFS general substrate transporter"/>
    <property type="match status" value="1"/>
</dbReference>
<comment type="similarity">
    <text evidence="13">Belongs to the FAD-dependent oxidoreductase 2 family. 3-oxosteroid dehydrogenase subfamily.</text>
</comment>
<dbReference type="Pfam" id="PF00107">
    <property type="entry name" value="ADH_zinc_N"/>
    <property type="match status" value="1"/>
</dbReference>
<comment type="subcellular location">
    <subcellularLocation>
        <location evidence="2">Membrane</location>
        <topology evidence="2">Multi-pass membrane protein</topology>
    </subcellularLocation>
</comment>
<dbReference type="InterPro" id="IPR036237">
    <property type="entry name" value="Xyl_isomerase-like_sf"/>
</dbReference>
<dbReference type="Gene3D" id="3.40.50.10860">
    <property type="entry name" value="Leucine Dehydrogenase, chain A, domain 1"/>
    <property type="match status" value="1"/>
</dbReference>
<dbReference type="InterPro" id="IPR005828">
    <property type="entry name" value="MFS_sugar_transport-like"/>
</dbReference>
<feature type="transmembrane region" description="Helical" evidence="15">
    <location>
        <begin position="2085"/>
        <end position="2107"/>
    </location>
</feature>
<protein>
    <submittedName>
        <fullName evidence="19">FAD-dependent oxidoreductase</fullName>
    </submittedName>
</protein>
<proteinExistence type="inferred from homology"/>
<evidence type="ECO:0000256" key="10">
    <source>
        <dbReference type="ARBA" id="ARBA00023125"/>
    </source>
</evidence>
<feature type="compositionally biased region" description="Basic and acidic residues" evidence="14">
    <location>
        <begin position="2639"/>
        <end position="2654"/>
    </location>
</feature>
<keyword evidence="12" id="KW-0804">Transcription</keyword>
<dbReference type="InterPro" id="IPR013154">
    <property type="entry name" value="ADH-like_N"/>
</dbReference>
<dbReference type="GO" id="GO:0008202">
    <property type="term" value="P:steroid metabolic process"/>
    <property type="evidence" value="ECO:0007669"/>
    <property type="project" value="UniProtKB-ARBA"/>
</dbReference>
<feature type="compositionally biased region" description="Basic and acidic residues" evidence="14">
    <location>
        <begin position="2691"/>
        <end position="2708"/>
    </location>
</feature>
<feature type="transmembrane region" description="Helical" evidence="15">
    <location>
        <begin position="2114"/>
        <end position="2134"/>
    </location>
</feature>
<dbReference type="SUPFAM" id="SSF51658">
    <property type="entry name" value="Xylose isomerase-like"/>
    <property type="match status" value="1"/>
</dbReference>
<dbReference type="Gene3D" id="1.10.10.10">
    <property type="entry name" value="Winged helix-like DNA-binding domain superfamily/Winged helix DNA-binding domain"/>
    <property type="match status" value="1"/>
</dbReference>
<feature type="compositionally biased region" description="Low complexity" evidence="14">
    <location>
        <begin position="3065"/>
        <end position="3074"/>
    </location>
</feature>
<evidence type="ECO:0000256" key="12">
    <source>
        <dbReference type="ARBA" id="ARBA00023163"/>
    </source>
</evidence>